<evidence type="ECO:0000313" key="2">
    <source>
        <dbReference type="EMBL" id="CAB3783379.1"/>
    </source>
</evidence>
<organism evidence="2 3">
    <name type="scientific">Paraburkholderia caffeinitolerans</name>
    <dbReference type="NCBI Taxonomy" id="1723730"/>
    <lineage>
        <taxon>Bacteria</taxon>
        <taxon>Pseudomonadati</taxon>
        <taxon>Pseudomonadota</taxon>
        <taxon>Betaproteobacteria</taxon>
        <taxon>Burkholderiales</taxon>
        <taxon>Burkholderiaceae</taxon>
        <taxon>Paraburkholderia</taxon>
    </lineage>
</organism>
<keyword evidence="3" id="KW-1185">Reference proteome</keyword>
<dbReference type="RefSeq" id="WP_175194623.1">
    <property type="nucleotide sequence ID" value="NZ_CADIKL010000006.1"/>
</dbReference>
<feature type="compositionally biased region" description="Low complexity" evidence="1">
    <location>
        <begin position="98"/>
        <end position="107"/>
    </location>
</feature>
<proteinExistence type="predicted"/>
<sequence length="107" mass="10401">MNAWIKLLAATGLFVLWGALVFTHQADPKELVMGIAAALTGLGVFHAATNGASPDGESAASIGELGGSSTPAEPALGAGGYQPKSAVMSPPPVPAPAPTAAAPAAVQ</sequence>
<feature type="region of interest" description="Disordered" evidence="1">
    <location>
        <begin position="53"/>
        <end position="107"/>
    </location>
</feature>
<evidence type="ECO:0000256" key="1">
    <source>
        <dbReference type="SAM" id="MobiDB-lite"/>
    </source>
</evidence>
<accession>A0A6J5FRG0</accession>
<protein>
    <submittedName>
        <fullName evidence="2">Uncharacterized protein</fullName>
    </submittedName>
</protein>
<name>A0A6J5FRG0_9BURK</name>
<gene>
    <name evidence="2" type="ORF">LMG28688_01635</name>
</gene>
<evidence type="ECO:0000313" key="3">
    <source>
        <dbReference type="Proteomes" id="UP000494119"/>
    </source>
</evidence>
<dbReference type="AlphaFoldDB" id="A0A6J5FRG0"/>
<dbReference type="Proteomes" id="UP000494119">
    <property type="component" value="Unassembled WGS sequence"/>
</dbReference>
<reference evidence="2 3" key="1">
    <citation type="submission" date="2020-04" db="EMBL/GenBank/DDBJ databases">
        <authorList>
            <person name="De Canck E."/>
        </authorList>
    </citation>
    <scope>NUCLEOTIDE SEQUENCE [LARGE SCALE GENOMIC DNA]</scope>
    <source>
        <strain evidence="2 3">LMG 28688</strain>
    </source>
</reference>
<dbReference type="EMBL" id="CADIKL010000006">
    <property type="protein sequence ID" value="CAB3783379.1"/>
    <property type="molecule type" value="Genomic_DNA"/>
</dbReference>